<dbReference type="Pfam" id="PF14079">
    <property type="entry name" value="DUF4260"/>
    <property type="match status" value="1"/>
</dbReference>
<keyword evidence="1" id="KW-0472">Membrane</keyword>
<accession>A0A1Y5RJP5</accession>
<keyword evidence="1" id="KW-0812">Transmembrane</keyword>
<sequence>MAMQSERAVSCGLLWFGYSGFNWMLGYGLKRPKGFESTHLGDL</sequence>
<dbReference type="InterPro" id="IPR025356">
    <property type="entry name" value="DUF4260"/>
</dbReference>
<reference evidence="2 3" key="1">
    <citation type="submission" date="2017-03" db="EMBL/GenBank/DDBJ databases">
        <authorList>
            <person name="Afonso C.L."/>
            <person name="Miller P.J."/>
            <person name="Scott M.A."/>
            <person name="Spackman E."/>
            <person name="Goraichik I."/>
            <person name="Dimitrov K.M."/>
            <person name="Suarez D.L."/>
            <person name="Swayne D.E."/>
        </authorList>
    </citation>
    <scope>NUCLEOTIDE SEQUENCE [LARGE SCALE GENOMIC DNA]</scope>
    <source>
        <strain evidence="2 3">CECT 8397</strain>
    </source>
</reference>
<keyword evidence="1" id="KW-1133">Transmembrane helix</keyword>
<feature type="transmembrane region" description="Helical" evidence="1">
    <location>
        <begin position="12"/>
        <end position="29"/>
    </location>
</feature>
<dbReference type="AlphaFoldDB" id="A0A1Y5RJP5"/>
<proteinExistence type="predicted"/>
<dbReference type="Proteomes" id="UP000193623">
    <property type="component" value="Unassembled WGS sequence"/>
</dbReference>
<gene>
    <name evidence="2" type="ORF">PSJ8397_00649</name>
</gene>
<keyword evidence="3" id="KW-1185">Reference proteome</keyword>
<protein>
    <submittedName>
        <fullName evidence="2">Uncharacterized protein</fullName>
    </submittedName>
</protein>
<dbReference type="EMBL" id="FWFT01000001">
    <property type="protein sequence ID" value="SLN19097.1"/>
    <property type="molecule type" value="Genomic_DNA"/>
</dbReference>
<evidence type="ECO:0000256" key="1">
    <source>
        <dbReference type="SAM" id="Phobius"/>
    </source>
</evidence>
<evidence type="ECO:0000313" key="2">
    <source>
        <dbReference type="EMBL" id="SLN19097.1"/>
    </source>
</evidence>
<name>A0A1Y5RJP5_9RHOB</name>
<organism evidence="2 3">
    <name type="scientific">Pseudooctadecabacter jejudonensis</name>
    <dbReference type="NCBI Taxonomy" id="1391910"/>
    <lineage>
        <taxon>Bacteria</taxon>
        <taxon>Pseudomonadati</taxon>
        <taxon>Pseudomonadota</taxon>
        <taxon>Alphaproteobacteria</taxon>
        <taxon>Rhodobacterales</taxon>
        <taxon>Paracoccaceae</taxon>
        <taxon>Pseudooctadecabacter</taxon>
    </lineage>
</organism>
<evidence type="ECO:0000313" key="3">
    <source>
        <dbReference type="Proteomes" id="UP000193623"/>
    </source>
</evidence>